<feature type="transmembrane region" description="Helical" evidence="15">
    <location>
        <begin position="181"/>
        <end position="203"/>
    </location>
</feature>
<feature type="transmembrane region" description="Helical" evidence="15">
    <location>
        <begin position="18"/>
        <end position="38"/>
    </location>
</feature>
<dbReference type="InterPro" id="IPR005467">
    <property type="entry name" value="His_kinase_dom"/>
</dbReference>
<feature type="domain" description="Histidine kinase" evidence="16">
    <location>
        <begin position="366"/>
        <end position="585"/>
    </location>
</feature>
<dbReference type="InterPro" id="IPR011006">
    <property type="entry name" value="CheY-like_superfamily"/>
</dbReference>
<dbReference type="FunFam" id="3.30.565.10:FF:000010">
    <property type="entry name" value="Sensor histidine kinase RcsC"/>
    <property type="match status" value="1"/>
</dbReference>
<comment type="subcellular location">
    <subcellularLocation>
        <location evidence="2">Cell inner membrane</location>
        <topology evidence="2">Multi-pass membrane protein</topology>
    </subcellularLocation>
</comment>
<keyword evidence="8 15" id="KW-0812">Transmembrane</keyword>
<keyword evidence="9 20" id="KW-0418">Kinase</keyword>
<dbReference type="Gene3D" id="3.30.450.20">
    <property type="entry name" value="PAS domain"/>
    <property type="match status" value="1"/>
</dbReference>
<dbReference type="CDD" id="cd00130">
    <property type="entry name" value="PAS"/>
    <property type="match status" value="1"/>
</dbReference>
<dbReference type="SUPFAM" id="SSF55874">
    <property type="entry name" value="ATPase domain of HSP90 chaperone/DNA topoisomerase II/histidine kinase"/>
    <property type="match status" value="1"/>
</dbReference>
<evidence type="ECO:0000256" key="6">
    <source>
        <dbReference type="ARBA" id="ARBA00022553"/>
    </source>
</evidence>
<dbReference type="CDD" id="cd00082">
    <property type="entry name" value="HisKA"/>
    <property type="match status" value="1"/>
</dbReference>
<evidence type="ECO:0000259" key="18">
    <source>
        <dbReference type="PROSITE" id="PS50112"/>
    </source>
</evidence>
<dbReference type="GO" id="GO:0000155">
    <property type="term" value="F:phosphorelay sensor kinase activity"/>
    <property type="evidence" value="ECO:0007669"/>
    <property type="project" value="InterPro"/>
</dbReference>
<evidence type="ECO:0000256" key="12">
    <source>
        <dbReference type="ARBA" id="ARBA00023012"/>
    </source>
</evidence>
<evidence type="ECO:0000256" key="8">
    <source>
        <dbReference type="ARBA" id="ARBA00022692"/>
    </source>
</evidence>
<evidence type="ECO:0000259" key="19">
    <source>
        <dbReference type="PROSITE" id="PS50113"/>
    </source>
</evidence>
<dbReference type="InterPro" id="IPR001789">
    <property type="entry name" value="Sig_transdc_resp-reg_receiver"/>
</dbReference>
<comment type="catalytic activity">
    <reaction evidence="1">
        <text>ATP + protein L-histidine = ADP + protein N-phospho-L-histidine.</text>
        <dbReference type="EC" id="2.7.13.3"/>
    </reaction>
</comment>
<dbReference type="SMART" id="SM00448">
    <property type="entry name" value="REC"/>
    <property type="match status" value="1"/>
</dbReference>
<evidence type="ECO:0000256" key="10">
    <source>
        <dbReference type="ARBA" id="ARBA00022840"/>
    </source>
</evidence>
<dbReference type="InterPro" id="IPR004358">
    <property type="entry name" value="Sig_transdc_His_kin-like_C"/>
</dbReference>
<dbReference type="InterPro" id="IPR003594">
    <property type="entry name" value="HATPase_dom"/>
</dbReference>
<organism evidence="20 21">
    <name type="scientific">Seohaeicola zhoushanensis</name>
    <dbReference type="NCBI Taxonomy" id="1569283"/>
    <lineage>
        <taxon>Bacteria</taxon>
        <taxon>Pseudomonadati</taxon>
        <taxon>Pseudomonadota</taxon>
        <taxon>Alphaproteobacteria</taxon>
        <taxon>Rhodobacterales</taxon>
        <taxon>Roseobacteraceae</taxon>
        <taxon>Seohaeicola</taxon>
    </lineage>
</organism>
<evidence type="ECO:0000256" key="11">
    <source>
        <dbReference type="ARBA" id="ARBA00022989"/>
    </source>
</evidence>
<evidence type="ECO:0000256" key="1">
    <source>
        <dbReference type="ARBA" id="ARBA00000085"/>
    </source>
</evidence>
<dbReference type="Gene3D" id="1.10.287.130">
    <property type="match status" value="1"/>
</dbReference>
<keyword evidence="6 14" id="KW-0597">Phosphoprotein</keyword>
<dbReference type="Gene3D" id="1.20.120.160">
    <property type="entry name" value="HPT domain"/>
    <property type="match status" value="1"/>
</dbReference>
<evidence type="ECO:0000256" key="3">
    <source>
        <dbReference type="ARBA" id="ARBA00012438"/>
    </source>
</evidence>
<dbReference type="NCBIfam" id="TIGR00229">
    <property type="entry name" value="sensory_box"/>
    <property type="match status" value="1"/>
</dbReference>
<dbReference type="Gene3D" id="3.40.50.2300">
    <property type="match status" value="1"/>
</dbReference>
<dbReference type="Pfam" id="PF01627">
    <property type="entry name" value="Hpt"/>
    <property type="match status" value="1"/>
</dbReference>
<gene>
    <name evidence="20" type="ORF">GCM10017056_33270</name>
</gene>
<evidence type="ECO:0000256" key="4">
    <source>
        <dbReference type="ARBA" id="ARBA00022475"/>
    </source>
</evidence>
<dbReference type="SMART" id="SM00387">
    <property type="entry name" value="HATPase_c"/>
    <property type="match status" value="1"/>
</dbReference>
<evidence type="ECO:0000256" key="13">
    <source>
        <dbReference type="ARBA" id="ARBA00023136"/>
    </source>
</evidence>
<dbReference type="Pfam" id="PF00512">
    <property type="entry name" value="HisKA"/>
    <property type="match status" value="1"/>
</dbReference>
<dbReference type="AlphaFoldDB" id="A0A8J3GYR1"/>
<dbReference type="EMBL" id="BNCJ01000010">
    <property type="protein sequence ID" value="GHF59119.1"/>
    <property type="molecule type" value="Genomic_DNA"/>
</dbReference>
<comment type="caution">
    <text evidence="20">The sequence shown here is derived from an EMBL/GenBank/DDBJ whole genome shotgun (WGS) entry which is preliminary data.</text>
</comment>
<sequence>MSAHVPRPLQNPGTRLKFVAAVLGLSMALVAGMAWLVLSELEELSTANSDNLQWTLAQADVEYLRFRLAIDEARHHDGSLADVRRRFDIFYSRMDTLERGTVYQTLRESREFDAPRERLTTFLSRTIPLIDAPDAQLEAGLGDLAAQALAISPHVRALSLSGLSAFAQLSDHRRAELTKTLVSMAFVLALLVAGLVLLALSLFRMARLAQARAHQIDQTAARLTTIIETSQDAIIVTNRQGEILDFSPSAERLFGYAHGEALGQKALDLLVPPEQAEAIRPNMAALLANEHKEGPCERKGEIVAVDKSGRVFPAEFSIDLADDGETHLFVAFLRDISQRKVAEAGLKDARDRALAGERAKAEFLAVMSHEMRTPLNGLLGTMDLLHDHSLTERQTALVERMQSSGRLLLGLVNDVLDLSKFEAGKMEAEARPFSFAKLLDGVVATAAPLAVANGNSLSWRWVGPAKEGAVGDSRRLRQVLLNLVGNAIKFTRGGKVEIEVECIKAPTPIAEFRVIDTGIGIAPEDLDRIFQDFVTLDTSYARKAGGTGLGLGIARRLANLMGGAIGAQSTASQGTTFWLRVPLVPLSEALLPSDAPERPRSPRESLNLLIVEDNEINRFVLREMLEGAGHNVTEAINGRAGVEWANAERFDAILMDISMPVMDGVEATRIIRAGSGPSRNAPIIAVTAHALHDEILRFREAGMELCISKPIDRTVLMQTLDRIGPNVTGPTAKAAPSTDDLVDLAQVHILATALHAAKRRGYLDRFAAETGQAVTILSAATEGTPEIAAIAHKCAGSCAAFGLTALRQSLAEIETRIKQGQPLDPGLMATLEATWTQSLQALEGAFGAEITSAVD</sequence>
<evidence type="ECO:0000256" key="2">
    <source>
        <dbReference type="ARBA" id="ARBA00004429"/>
    </source>
</evidence>
<keyword evidence="13 15" id="KW-0472">Membrane</keyword>
<dbReference type="PANTHER" id="PTHR43047:SF64">
    <property type="entry name" value="HISTIDINE KINASE CONTAINING CHEY-HOMOLOGOUS RECEIVER DOMAIN AND PAS DOMAIN-RELATED"/>
    <property type="match status" value="1"/>
</dbReference>
<evidence type="ECO:0000259" key="17">
    <source>
        <dbReference type="PROSITE" id="PS50110"/>
    </source>
</evidence>
<keyword evidence="10" id="KW-0067">ATP-binding</keyword>
<evidence type="ECO:0000256" key="7">
    <source>
        <dbReference type="ARBA" id="ARBA00022679"/>
    </source>
</evidence>
<keyword evidence="11 15" id="KW-1133">Transmembrane helix</keyword>
<dbReference type="InterPro" id="IPR003661">
    <property type="entry name" value="HisK_dim/P_dom"/>
</dbReference>
<dbReference type="SMART" id="SM00086">
    <property type="entry name" value="PAC"/>
    <property type="match status" value="1"/>
</dbReference>
<dbReference type="InterPro" id="IPR036641">
    <property type="entry name" value="HPT_dom_sf"/>
</dbReference>
<dbReference type="InterPro" id="IPR000014">
    <property type="entry name" value="PAS"/>
</dbReference>
<dbReference type="RefSeq" id="WP_189681230.1">
    <property type="nucleotide sequence ID" value="NZ_BNCJ01000010.1"/>
</dbReference>
<dbReference type="SMART" id="SM00388">
    <property type="entry name" value="HisKA"/>
    <property type="match status" value="1"/>
</dbReference>
<name>A0A8J3GYR1_9RHOB</name>
<feature type="domain" description="PAS" evidence="18">
    <location>
        <begin position="219"/>
        <end position="290"/>
    </location>
</feature>
<dbReference type="PROSITE" id="PS50110">
    <property type="entry name" value="RESPONSE_REGULATORY"/>
    <property type="match status" value="1"/>
</dbReference>
<accession>A0A8J3GYR1</accession>
<dbReference type="CDD" id="cd17546">
    <property type="entry name" value="REC_hyHK_CKI1_RcsC-like"/>
    <property type="match status" value="1"/>
</dbReference>
<keyword evidence="4" id="KW-1003">Cell membrane</keyword>
<evidence type="ECO:0000256" key="5">
    <source>
        <dbReference type="ARBA" id="ARBA00022519"/>
    </source>
</evidence>
<keyword evidence="12" id="KW-0902">Two-component regulatory system</keyword>
<dbReference type="SUPFAM" id="SSF52172">
    <property type="entry name" value="CheY-like"/>
    <property type="match status" value="1"/>
</dbReference>
<keyword evidence="10" id="KW-0547">Nucleotide-binding</keyword>
<dbReference type="CDD" id="cd16922">
    <property type="entry name" value="HATPase_EvgS-ArcB-TorS-like"/>
    <property type="match status" value="1"/>
</dbReference>
<dbReference type="SMART" id="SM00091">
    <property type="entry name" value="PAS"/>
    <property type="match status" value="1"/>
</dbReference>
<evidence type="ECO:0000313" key="20">
    <source>
        <dbReference type="EMBL" id="GHF59119.1"/>
    </source>
</evidence>
<dbReference type="PROSITE" id="PS50112">
    <property type="entry name" value="PAS"/>
    <property type="match status" value="1"/>
</dbReference>
<dbReference type="InterPro" id="IPR008207">
    <property type="entry name" value="Sig_transdc_His_kin_Hpt_dom"/>
</dbReference>
<dbReference type="GO" id="GO:0005886">
    <property type="term" value="C:plasma membrane"/>
    <property type="evidence" value="ECO:0007669"/>
    <property type="project" value="UniProtKB-SubCell"/>
</dbReference>
<reference evidence="20" key="2">
    <citation type="submission" date="2020-09" db="EMBL/GenBank/DDBJ databases">
        <authorList>
            <person name="Sun Q."/>
            <person name="Kim S."/>
        </authorList>
    </citation>
    <scope>NUCLEOTIDE SEQUENCE</scope>
    <source>
        <strain evidence="20">KCTC 42650</strain>
    </source>
</reference>
<keyword evidence="7" id="KW-0808">Transferase</keyword>
<proteinExistence type="predicted"/>
<dbReference type="InterPro" id="IPR036890">
    <property type="entry name" value="HATPase_C_sf"/>
</dbReference>
<feature type="domain" description="PAC" evidence="19">
    <location>
        <begin position="298"/>
        <end position="348"/>
    </location>
</feature>
<protein>
    <recommendedName>
        <fullName evidence="3">histidine kinase</fullName>
        <ecNumber evidence="3">2.7.13.3</ecNumber>
    </recommendedName>
</protein>
<keyword evidence="5" id="KW-0997">Cell inner membrane</keyword>
<evidence type="ECO:0000256" key="9">
    <source>
        <dbReference type="ARBA" id="ARBA00022777"/>
    </source>
</evidence>
<dbReference type="PRINTS" id="PR00344">
    <property type="entry name" value="BCTRLSENSOR"/>
</dbReference>
<dbReference type="GO" id="GO:0006355">
    <property type="term" value="P:regulation of DNA-templated transcription"/>
    <property type="evidence" value="ECO:0007669"/>
    <property type="project" value="InterPro"/>
</dbReference>
<dbReference type="InterPro" id="IPR036097">
    <property type="entry name" value="HisK_dim/P_sf"/>
</dbReference>
<dbReference type="PANTHER" id="PTHR43047">
    <property type="entry name" value="TWO-COMPONENT HISTIDINE PROTEIN KINASE"/>
    <property type="match status" value="1"/>
</dbReference>
<evidence type="ECO:0000259" key="16">
    <source>
        <dbReference type="PROSITE" id="PS50109"/>
    </source>
</evidence>
<dbReference type="Gene3D" id="3.30.565.10">
    <property type="entry name" value="Histidine kinase-like ATPase, C-terminal domain"/>
    <property type="match status" value="1"/>
</dbReference>
<dbReference type="PROSITE" id="PS50113">
    <property type="entry name" value="PAC"/>
    <property type="match status" value="1"/>
</dbReference>
<feature type="domain" description="Response regulatory" evidence="17">
    <location>
        <begin position="607"/>
        <end position="724"/>
    </location>
</feature>
<dbReference type="Proteomes" id="UP000626220">
    <property type="component" value="Unassembled WGS sequence"/>
</dbReference>
<dbReference type="InterPro" id="IPR001610">
    <property type="entry name" value="PAC"/>
</dbReference>
<keyword evidence="21" id="KW-1185">Reference proteome</keyword>
<dbReference type="Pfam" id="PF02518">
    <property type="entry name" value="HATPase_c"/>
    <property type="match status" value="1"/>
</dbReference>
<dbReference type="SUPFAM" id="SSF47226">
    <property type="entry name" value="Histidine-containing phosphotransfer domain, HPT domain"/>
    <property type="match status" value="1"/>
</dbReference>
<evidence type="ECO:0000256" key="14">
    <source>
        <dbReference type="PROSITE-ProRule" id="PRU00169"/>
    </source>
</evidence>
<dbReference type="EC" id="2.7.13.3" evidence="3"/>
<evidence type="ECO:0000313" key="21">
    <source>
        <dbReference type="Proteomes" id="UP000626220"/>
    </source>
</evidence>
<dbReference type="InterPro" id="IPR035965">
    <property type="entry name" value="PAS-like_dom_sf"/>
</dbReference>
<dbReference type="Pfam" id="PF00072">
    <property type="entry name" value="Response_reg"/>
    <property type="match status" value="1"/>
</dbReference>
<evidence type="ECO:0000256" key="15">
    <source>
        <dbReference type="SAM" id="Phobius"/>
    </source>
</evidence>
<dbReference type="Pfam" id="PF00989">
    <property type="entry name" value="PAS"/>
    <property type="match status" value="1"/>
</dbReference>
<dbReference type="SUPFAM" id="SSF55785">
    <property type="entry name" value="PYP-like sensor domain (PAS domain)"/>
    <property type="match status" value="1"/>
</dbReference>
<dbReference type="PROSITE" id="PS50109">
    <property type="entry name" value="HIS_KIN"/>
    <property type="match status" value="1"/>
</dbReference>
<feature type="modified residue" description="4-aspartylphosphate" evidence="14">
    <location>
        <position position="656"/>
    </location>
</feature>
<dbReference type="InterPro" id="IPR000700">
    <property type="entry name" value="PAS-assoc_C"/>
</dbReference>
<reference evidence="20" key="1">
    <citation type="journal article" date="2014" name="Int. J. Syst. Evol. Microbiol.">
        <title>Complete genome sequence of Corynebacterium casei LMG S-19264T (=DSM 44701T), isolated from a smear-ripened cheese.</title>
        <authorList>
            <consortium name="US DOE Joint Genome Institute (JGI-PGF)"/>
            <person name="Walter F."/>
            <person name="Albersmeier A."/>
            <person name="Kalinowski J."/>
            <person name="Ruckert C."/>
        </authorList>
    </citation>
    <scope>NUCLEOTIDE SEQUENCE</scope>
    <source>
        <strain evidence="20">KCTC 42650</strain>
    </source>
</reference>
<dbReference type="SUPFAM" id="SSF47384">
    <property type="entry name" value="Homodimeric domain of signal transducing histidine kinase"/>
    <property type="match status" value="1"/>
</dbReference>
<dbReference type="InterPro" id="IPR013767">
    <property type="entry name" value="PAS_fold"/>
</dbReference>